<reference evidence="1 2" key="1">
    <citation type="submission" date="2019-04" db="EMBL/GenBank/DDBJ databases">
        <authorList>
            <consortium name="DOE Joint Genome Institute"/>
            <person name="Mondo S."/>
            <person name="Kjaerbolling I."/>
            <person name="Vesth T."/>
            <person name="Frisvad J.C."/>
            <person name="Nybo J.L."/>
            <person name="Theobald S."/>
            <person name="Kildgaard S."/>
            <person name="Isbrandt T."/>
            <person name="Kuo A."/>
            <person name="Sato A."/>
            <person name="Lyhne E.K."/>
            <person name="Kogle M.E."/>
            <person name="Wiebenga A."/>
            <person name="Kun R.S."/>
            <person name="Lubbers R.J."/>
            <person name="Makela M.R."/>
            <person name="Barry K."/>
            <person name="Chovatia M."/>
            <person name="Clum A."/>
            <person name="Daum C."/>
            <person name="Haridas S."/>
            <person name="He G."/>
            <person name="LaButti K."/>
            <person name="Lipzen A."/>
            <person name="Riley R."/>
            <person name="Salamov A."/>
            <person name="Simmons B.A."/>
            <person name="Magnuson J.K."/>
            <person name="Henrissat B."/>
            <person name="Mortensen U.H."/>
            <person name="Larsen T.O."/>
            <person name="Devries R.P."/>
            <person name="Grigoriev I.V."/>
            <person name="Machida M."/>
            <person name="Baker S.E."/>
            <person name="Andersen M.R."/>
            <person name="Cantor M.N."/>
            <person name="Hua S.X."/>
        </authorList>
    </citation>
    <scope>NUCLEOTIDE SEQUENCE [LARGE SCALE GENOMIC DNA]</scope>
    <source>
        <strain evidence="1 2">CBS 117616</strain>
    </source>
</reference>
<evidence type="ECO:0000313" key="2">
    <source>
        <dbReference type="Proteomes" id="UP000325395"/>
    </source>
</evidence>
<organism evidence="1 2">
    <name type="scientific">Aspergillus pseudocaelatus</name>
    <dbReference type="NCBI Taxonomy" id="1825620"/>
    <lineage>
        <taxon>Eukaryota</taxon>
        <taxon>Fungi</taxon>
        <taxon>Dikarya</taxon>
        <taxon>Ascomycota</taxon>
        <taxon>Pezizomycotina</taxon>
        <taxon>Eurotiomycetes</taxon>
        <taxon>Eurotiomycetidae</taxon>
        <taxon>Eurotiales</taxon>
        <taxon>Aspergillaceae</taxon>
        <taxon>Aspergillus</taxon>
        <taxon>Aspergillus subgen. Circumdati</taxon>
    </lineage>
</organism>
<accession>A0ABQ6WCB0</accession>
<keyword evidence="2" id="KW-1185">Reference proteome</keyword>
<sequence length="86" mass="9520">MQLTTLPTAVHQSRASDFPPKVSNILHVREPCMRDYGGLSTPVIGRGDHSGGIVQFPKSSIERERERVCVCVCDCFRSAPYSIRAT</sequence>
<gene>
    <name evidence="1" type="ORF">BDV36DRAFT_236223</name>
</gene>
<dbReference type="Proteomes" id="UP000325395">
    <property type="component" value="Unassembled WGS sequence"/>
</dbReference>
<protein>
    <submittedName>
        <fullName evidence="1">Uncharacterized protein</fullName>
    </submittedName>
</protein>
<evidence type="ECO:0000313" key="1">
    <source>
        <dbReference type="EMBL" id="KAE8414763.1"/>
    </source>
</evidence>
<name>A0ABQ6WCB0_9EURO</name>
<proteinExistence type="predicted"/>
<dbReference type="EMBL" id="ML735779">
    <property type="protein sequence ID" value="KAE8414763.1"/>
    <property type="molecule type" value="Genomic_DNA"/>
</dbReference>